<dbReference type="InterPro" id="IPR001789">
    <property type="entry name" value="Sig_transdc_resp-reg_receiver"/>
</dbReference>
<dbReference type="PROSITE" id="PS50110">
    <property type="entry name" value="RESPONSE_REGULATORY"/>
    <property type="match status" value="1"/>
</dbReference>
<dbReference type="SUPFAM" id="SSF46894">
    <property type="entry name" value="C-terminal effector domain of the bipartite response regulators"/>
    <property type="match status" value="1"/>
</dbReference>
<dbReference type="Pfam" id="PF00196">
    <property type="entry name" value="GerE"/>
    <property type="match status" value="1"/>
</dbReference>
<dbReference type="AlphaFoldDB" id="A0A1X6XJD4"/>
<keyword evidence="10" id="KW-1185">Reference proteome</keyword>
<feature type="region of interest" description="Disordered" evidence="6">
    <location>
        <begin position="177"/>
        <end position="201"/>
    </location>
</feature>
<dbReference type="GO" id="GO:0006355">
    <property type="term" value="P:regulation of DNA-templated transcription"/>
    <property type="evidence" value="ECO:0007669"/>
    <property type="project" value="InterPro"/>
</dbReference>
<feature type="domain" description="HTH luxR-type" evidence="7">
    <location>
        <begin position="204"/>
        <end position="269"/>
    </location>
</feature>
<dbReference type="PANTHER" id="PTHR43214:SF24">
    <property type="entry name" value="TRANSCRIPTIONAL REGULATORY PROTEIN NARL-RELATED"/>
    <property type="match status" value="1"/>
</dbReference>
<feature type="compositionally biased region" description="Pro residues" evidence="6">
    <location>
        <begin position="188"/>
        <end position="200"/>
    </location>
</feature>
<evidence type="ECO:0000256" key="4">
    <source>
        <dbReference type="ARBA" id="ARBA00023163"/>
    </source>
</evidence>
<evidence type="ECO:0000256" key="5">
    <source>
        <dbReference type="PROSITE-ProRule" id="PRU00169"/>
    </source>
</evidence>
<feature type="modified residue" description="4-aspartylphosphate" evidence="5">
    <location>
        <position position="51"/>
    </location>
</feature>
<dbReference type="Gene3D" id="1.10.10.10">
    <property type="entry name" value="Winged helix-like DNA-binding domain superfamily/Winged helix DNA-binding domain"/>
    <property type="match status" value="1"/>
</dbReference>
<protein>
    <submittedName>
        <fullName evidence="9">DNA-binding response regulator, LuxR family</fullName>
    </submittedName>
</protein>
<gene>
    <name evidence="9" type="ORF">FM105_11015</name>
</gene>
<reference evidence="10" key="1">
    <citation type="submission" date="2017-02" db="EMBL/GenBank/DDBJ databases">
        <authorList>
            <person name="Dridi B."/>
        </authorList>
    </citation>
    <scope>NUCLEOTIDE SEQUENCE [LARGE SCALE GENOMIC DNA]</scope>
    <source>
        <strain evidence="10">B Co 03.10</strain>
    </source>
</reference>
<dbReference type="InterPro" id="IPR000792">
    <property type="entry name" value="Tscrpt_reg_LuxR_C"/>
</dbReference>
<evidence type="ECO:0000256" key="1">
    <source>
        <dbReference type="ARBA" id="ARBA00022553"/>
    </source>
</evidence>
<evidence type="ECO:0000259" key="8">
    <source>
        <dbReference type="PROSITE" id="PS50110"/>
    </source>
</evidence>
<dbReference type="InterPro" id="IPR036388">
    <property type="entry name" value="WH-like_DNA-bd_sf"/>
</dbReference>
<evidence type="ECO:0000313" key="9">
    <source>
        <dbReference type="EMBL" id="SLM99414.1"/>
    </source>
</evidence>
<evidence type="ECO:0000259" key="7">
    <source>
        <dbReference type="PROSITE" id="PS50043"/>
    </source>
</evidence>
<dbReference type="CDD" id="cd06170">
    <property type="entry name" value="LuxR_C_like"/>
    <property type="match status" value="1"/>
</dbReference>
<dbReference type="SUPFAM" id="SSF52172">
    <property type="entry name" value="CheY-like"/>
    <property type="match status" value="1"/>
</dbReference>
<dbReference type="GO" id="GO:0003677">
    <property type="term" value="F:DNA binding"/>
    <property type="evidence" value="ECO:0007669"/>
    <property type="project" value="UniProtKB-KW"/>
</dbReference>
<dbReference type="InterPro" id="IPR058245">
    <property type="entry name" value="NreC/VraR/RcsB-like_REC"/>
</dbReference>
<dbReference type="InterPro" id="IPR039420">
    <property type="entry name" value="WalR-like"/>
</dbReference>
<dbReference type="Gene3D" id="3.40.50.2300">
    <property type="match status" value="1"/>
</dbReference>
<dbReference type="EMBL" id="FWFF01000017">
    <property type="protein sequence ID" value="SLM99414.1"/>
    <property type="molecule type" value="Genomic_DNA"/>
</dbReference>
<keyword evidence="3 9" id="KW-0238">DNA-binding</keyword>
<dbReference type="PANTHER" id="PTHR43214">
    <property type="entry name" value="TWO-COMPONENT RESPONSE REGULATOR"/>
    <property type="match status" value="1"/>
</dbReference>
<dbReference type="CDD" id="cd17535">
    <property type="entry name" value="REC_NarL-like"/>
    <property type="match status" value="1"/>
</dbReference>
<dbReference type="Pfam" id="PF00072">
    <property type="entry name" value="Response_reg"/>
    <property type="match status" value="1"/>
</dbReference>
<evidence type="ECO:0000256" key="3">
    <source>
        <dbReference type="ARBA" id="ARBA00023125"/>
    </source>
</evidence>
<proteinExistence type="predicted"/>
<feature type="domain" description="Response regulatory" evidence="8">
    <location>
        <begin position="1"/>
        <end position="121"/>
    </location>
</feature>
<dbReference type="InterPro" id="IPR016032">
    <property type="entry name" value="Sig_transdc_resp-reg_C-effctor"/>
</dbReference>
<sequence>MVLVDDQALVRAGFSMVIDSQDDLEVVGQAGDGEEAVAIIARVQPDVVLMDVRMPRLNGIQATGRVLALADEGAIRAPRIIVLTTFDEDEYALAALRGGASGFLLKDVLPEILLDSIRTVVRGGAVIAPTTTRRLLDTQLFQATQGVGADDAHAATSAAVPSDAATAAGAPAAAATSAASSSPAAPTSTPPSAPPAPPALDPERARMLASLTPREREVLALVGQGMSNAEIVDSLVLAEPTVKTHVGRILMKLEARDRVQAVVFAYDAGIVTPGH</sequence>
<accession>A0A1X6XJD4</accession>
<name>A0A1X6XJD4_9MICO</name>
<keyword evidence="4" id="KW-0804">Transcription</keyword>
<dbReference type="PRINTS" id="PR00038">
    <property type="entry name" value="HTHLUXR"/>
</dbReference>
<evidence type="ECO:0000256" key="6">
    <source>
        <dbReference type="SAM" id="MobiDB-lite"/>
    </source>
</evidence>
<dbReference type="InterPro" id="IPR011006">
    <property type="entry name" value="CheY-like_superfamily"/>
</dbReference>
<dbReference type="Proteomes" id="UP000196581">
    <property type="component" value="Unassembled WGS sequence"/>
</dbReference>
<dbReference type="GO" id="GO:0000160">
    <property type="term" value="P:phosphorelay signal transduction system"/>
    <property type="evidence" value="ECO:0007669"/>
    <property type="project" value="InterPro"/>
</dbReference>
<feature type="compositionally biased region" description="Low complexity" evidence="6">
    <location>
        <begin position="177"/>
        <end position="187"/>
    </location>
</feature>
<evidence type="ECO:0000313" key="10">
    <source>
        <dbReference type="Proteomes" id="UP000196581"/>
    </source>
</evidence>
<dbReference type="SMART" id="SM00448">
    <property type="entry name" value="REC"/>
    <property type="match status" value="1"/>
</dbReference>
<evidence type="ECO:0000256" key="2">
    <source>
        <dbReference type="ARBA" id="ARBA00023015"/>
    </source>
</evidence>
<keyword evidence="2" id="KW-0805">Transcription regulation</keyword>
<keyword evidence="1 5" id="KW-0597">Phosphoprotein</keyword>
<dbReference type="PROSITE" id="PS50043">
    <property type="entry name" value="HTH_LUXR_2"/>
    <property type="match status" value="1"/>
</dbReference>
<dbReference type="SMART" id="SM00421">
    <property type="entry name" value="HTH_LUXR"/>
    <property type="match status" value="1"/>
</dbReference>
<organism evidence="9 10">
    <name type="scientific">Brevibacterium yomogidense</name>
    <dbReference type="NCBI Taxonomy" id="946573"/>
    <lineage>
        <taxon>Bacteria</taxon>
        <taxon>Bacillati</taxon>
        <taxon>Actinomycetota</taxon>
        <taxon>Actinomycetes</taxon>
        <taxon>Micrococcales</taxon>
        <taxon>Brevibacteriaceae</taxon>
        <taxon>Brevibacterium</taxon>
    </lineage>
</organism>